<evidence type="ECO:0000313" key="2">
    <source>
        <dbReference type="EMBL" id="RST57802.1"/>
    </source>
</evidence>
<feature type="domain" description="XdhC Rossmann" evidence="1">
    <location>
        <begin position="98"/>
        <end position="247"/>
    </location>
</feature>
<dbReference type="OrthoDB" id="9773039at2"/>
<dbReference type="Gene3D" id="3.40.50.720">
    <property type="entry name" value="NAD(P)-binding Rossmann-like Domain"/>
    <property type="match status" value="1"/>
</dbReference>
<accession>A0A429X359</accession>
<evidence type="ECO:0000259" key="1">
    <source>
        <dbReference type="Pfam" id="PF13478"/>
    </source>
</evidence>
<gene>
    <name evidence="2" type="ORF">D5F11_020795</name>
</gene>
<dbReference type="InterPro" id="IPR052698">
    <property type="entry name" value="MoCofactor_Util/Proc"/>
</dbReference>
<dbReference type="AlphaFoldDB" id="A0A429X359"/>
<dbReference type="Pfam" id="PF13478">
    <property type="entry name" value="XdhC_C"/>
    <property type="match status" value="1"/>
</dbReference>
<name>A0A429X359_SIMTE</name>
<evidence type="ECO:0000313" key="3">
    <source>
        <dbReference type="Proteomes" id="UP000287296"/>
    </source>
</evidence>
<comment type="caution">
    <text evidence="2">The sequence shown here is derived from an EMBL/GenBank/DDBJ whole genome shotgun (WGS) entry which is preliminary data.</text>
</comment>
<dbReference type="PANTHER" id="PTHR30388:SF6">
    <property type="entry name" value="XANTHINE DEHYDROGENASE SUBUNIT A-RELATED"/>
    <property type="match status" value="1"/>
</dbReference>
<sequence>MSKQMYAKLLKSIKDGQKDIALVTITKHFDESLIGSKILFQENGVLLADPGLSKGFQAVILEKVLPFFEKGVTKAVQFEYGDCQFECYMEVFPVPPRLIVAGAGHVSEPVVKIGKMTGFHVTVIDDRPDFANKERFPTADEVVCAPYVEFFKALHVSPGTFIVLLTRGHKFDVVSLQELLRREEAIPKEDRTAYIGMIGSKRRIAGVFEQLKNEFSDHSFTNIYSPVGLDIGGQTPAEIAVSIMAEVLKVKNGKSGNSLKEKISSYSQLKFRERVKNEHS</sequence>
<dbReference type="EMBL" id="QYTW02000028">
    <property type="protein sequence ID" value="RST57802.1"/>
    <property type="molecule type" value="Genomic_DNA"/>
</dbReference>
<dbReference type="RefSeq" id="WP_120118766.1">
    <property type="nucleotide sequence ID" value="NZ_QYTW02000028.1"/>
</dbReference>
<dbReference type="PANTHER" id="PTHR30388">
    <property type="entry name" value="ALDEHYDE OXIDOREDUCTASE MOLYBDENUM COFACTOR ASSEMBLY PROTEIN"/>
    <property type="match status" value="1"/>
</dbReference>
<proteinExistence type="predicted"/>
<protein>
    <recommendedName>
        <fullName evidence="1">XdhC Rossmann domain-containing protein</fullName>
    </recommendedName>
</protein>
<reference evidence="2 3" key="1">
    <citation type="submission" date="2018-12" db="EMBL/GenBank/DDBJ databases">
        <authorList>
            <person name="Sun L."/>
            <person name="Chen Z."/>
        </authorList>
    </citation>
    <scope>NUCLEOTIDE SEQUENCE [LARGE SCALE GENOMIC DNA]</scope>
    <source>
        <strain evidence="2 3">LMG 29736</strain>
    </source>
</reference>
<organism evidence="2 3">
    <name type="scientific">Siminovitchia terrae</name>
    <name type="common">Bacillus terrae</name>
    <dbReference type="NCBI Taxonomy" id="1914933"/>
    <lineage>
        <taxon>Bacteria</taxon>
        <taxon>Bacillati</taxon>
        <taxon>Bacillota</taxon>
        <taxon>Bacilli</taxon>
        <taxon>Bacillales</taxon>
        <taxon>Bacillaceae</taxon>
        <taxon>Siminovitchia</taxon>
    </lineage>
</organism>
<dbReference type="InterPro" id="IPR027051">
    <property type="entry name" value="XdhC_Rossmann_dom"/>
</dbReference>
<dbReference type="Proteomes" id="UP000287296">
    <property type="component" value="Unassembled WGS sequence"/>
</dbReference>